<evidence type="ECO:0000313" key="1">
    <source>
        <dbReference type="EMBL" id="RHJ89687.1"/>
    </source>
</evidence>
<accession>A0A415E7C7</accession>
<dbReference type="Pfam" id="PF04463">
    <property type="entry name" value="2-thiour_desulf"/>
    <property type="match status" value="1"/>
</dbReference>
<dbReference type="STRING" id="1776384.GCA_900086585_03027"/>
<dbReference type="RefSeq" id="WP_118333753.1">
    <property type="nucleotide sequence ID" value="NZ_AP025567.1"/>
</dbReference>
<reference evidence="1 2" key="1">
    <citation type="submission" date="2018-08" db="EMBL/GenBank/DDBJ databases">
        <title>A genome reference for cultivated species of the human gut microbiota.</title>
        <authorList>
            <person name="Zou Y."/>
            <person name="Xue W."/>
            <person name="Luo G."/>
        </authorList>
    </citation>
    <scope>NUCLEOTIDE SEQUENCE [LARGE SCALE GENOMIC DNA]</scope>
    <source>
        <strain evidence="1 2">AM07-24</strain>
    </source>
</reference>
<sequence>MYLISGCLLGHNCKYNGGNNYNEEVCDFYENHSCVSVCPEGSSGLPTPRPPAEYVGMRILDREGTDVTEAFERGAALSLERAFDEARRRGETIEGAVLKANSPSCGSGKIYDGTFSGRLVQGDGCFAAKLKERGIKVISEKEINNGKF</sequence>
<dbReference type="EMBL" id="QRMS01000001">
    <property type="protein sequence ID" value="RHJ89687.1"/>
    <property type="molecule type" value="Genomic_DNA"/>
</dbReference>
<dbReference type="AlphaFoldDB" id="A0A415E7C7"/>
<proteinExistence type="predicted"/>
<dbReference type="PANTHER" id="PTHR30087:SF1">
    <property type="entry name" value="HYPOTHETICAL CYTOSOLIC PROTEIN"/>
    <property type="match status" value="1"/>
</dbReference>
<organism evidence="1 2">
    <name type="scientific">Emergencia timonensis</name>
    <dbReference type="NCBI Taxonomy" id="1776384"/>
    <lineage>
        <taxon>Bacteria</taxon>
        <taxon>Bacillati</taxon>
        <taxon>Bacillota</taxon>
        <taxon>Clostridia</taxon>
        <taxon>Peptostreptococcales</taxon>
        <taxon>Anaerovoracaceae</taxon>
        <taxon>Emergencia</taxon>
    </lineage>
</organism>
<dbReference type="PANTHER" id="PTHR30087">
    <property type="entry name" value="INNER MEMBRANE PROTEIN"/>
    <property type="match status" value="1"/>
</dbReference>
<gene>
    <name evidence="1" type="ORF">DW099_03705</name>
</gene>
<dbReference type="InterPro" id="IPR007553">
    <property type="entry name" value="2-thiour_desulf"/>
</dbReference>
<protein>
    <submittedName>
        <fullName evidence="1">DUF523 domain-containing protein</fullName>
    </submittedName>
</protein>
<comment type="caution">
    <text evidence="1">The sequence shown here is derived from an EMBL/GenBank/DDBJ whole genome shotgun (WGS) entry which is preliminary data.</text>
</comment>
<name>A0A415E7C7_9FIRM</name>
<dbReference type="OrthoDB" id="9797779at2"/>
<dbReference type="Proteomes" id="UP000284841">
    <property type="component" value="Unassembled WGS sequence"/>
</dbReference>
<keyword evidence="2" id="KW-1185">Reference proteome</keyword>
<evidence type="ECO:0000313" key="2">
    <source>
        <dbReference type="Proteomes" id="UP000284841"/>
    </source>
</evidence>